<name>A0A2Z5HIM6_9CAUD</name>
<dbReference type="KEGG" id="vg:54995511"/>
<keyword evidence="2" id="KW-1185">Reference proteome</keyword>
<organism evidence="1 2">
    <name type="scientific">Salmonella phage S113</name>
    <dbReference type="NCBI Taxonomy" id="2231342"/>
    <lineage>
        <taxon>Viruses</taxon>
        <taxon>Duplodnaviria</taxon>
        <taxon>Heunggongvirae</taxon>
        <taxon>Uroviricota</taxon>
        <taxon>Caudoviricetes</taxon>
        <taxon>Demerecviridae</taxon>
        <taxon>Markadamsvirinae</taxon>
        <taxon>Epseptimavirus</taxon>
        <taxon>Epseptimavirus S113</taxon>
    </lineage>
</organism>
<dbReference type="EMBL" id="MH370366">
    <property type="protein sequence ID" value="AXC40119.1"/>
    <property type="molecule type" value="Genomic_DNA"/>
</dbReference>
<proteinExistence type="predicted"/>
<dbReference type="GeneID" id="54995511"/>
<reference evidence="2" key="1">
    <citation type="submission" date="2018-05" db="EMBL/GenBank/DDBJ databases">
        <title>Host range determinants of Salmonella infecting bacteriophages.</title>
        <authorList>
            <person name="Gencay Y.E."/>
        </authorList>
    </citation>
    <scope>NUCLEOTIDE SEQUENCE [LARGE SCALE GENOMIC DNA]</scope>
</reference>
<evidence type="ECO:0000313" key="2">
    <source>
        <dbReference type="Proteomes" id="UP000253544"/>
    </source>
</evidence>
<protein>
    <submittedName>
        <fullName evidence="1">Uncharacterized protein</fullName>
    </submittedName>
</protein>
<evidence type="ECO:0000313" key="1">
    <source>
        <dbReference type="EMBL" id="AXC40119.1"/>
    </source>
</evidence>
<sequence>MKVKIMMLDLANDKFFLRHTFPSKQALEFHIKYAMGMKLPEREIFDKACDTGVIYVWQTTYHDNPEDLRKEVEQILEDRT</sequence>
<dbReference type="Proteomes" id="UP000253544">
    <property type="component" value="Segment"/>
</dbReference>
<dbReference type="RefSeq" id="YP_009804888.1">
    <property type="nucleotide sequence ID" value="NC_048005.1"/>
</dbReference>
<accession>A0A2Z5HIM6</accession>